<protein>
    <submittedName>
        <fullName evidence="1">Unannotated protein</fullName>
    </submittedName>
</protein>
<evidence type="ECO:0000313" key="1">
    <source>
        <dbReference type="EMBL" id="CAB4579659.1"/>
    </source>
</evidence>
<reference evidence="1" key="1">
    <citation type="submission" date="2020-05" db="EMBL/GenBank/DDBJ databases">
        <authorList>
            <person name="Chiriac C."/>
            <person name="Salcher M."/>
            <person name="Ghai R."/>
            <person name="Kavagutti S V."/>
        </authorList>
    </citation>
    <scope>NUCLEOTIDE SEQUENCE</scope>
</reference>
<proteinExistence type="predicted"/>
<name>A0A6J6EWG8_9ZZZZ</name>
<gene>
    <name evidence="1" type="ORF">UFOPK1755_00414</name>
</gene>
<sequence length="255" mass="27738">MGLSGTLLPHGNEGHMADIVRRSSGGLVTSDAGPGKDPSSIQFSRDPLQQWWSLGDIPPNVVNQFHQKSLFPTQIVLDEIDTPDVENGRVIVRGWIVGTQSFTSFEISKGQSDSESSWQVKGKVIKFKSDAEVRKALVAVDPVVSAPGKPSVSEQGQDERLGWAHTLPAQLRRMLLSVPAPTFYYASIMRNEPDFPASPGDYMSYQVPAVALNSSQLVAVFAKQRVDFNGGESNATAKKMISTAPWETKVVRASI</sequence>
<dbReference type="EMBL" id="CAEZTX010000021">
    <property type="protein sequence ID" value="CAB4579659.1"/>
    <property type="molecule type" value="Genomic_DNA"/>
</dbReference>
<dbReference type="AlphaFoldDB" id="A0A6J6EWG8"/>
<accession>A0A6J6EWG8</accession>
<organism evidence="1">
    <name type="scientific">freshwater metagenome</name>
    <dbReference type="NCBI Taxonomy" id="449393"/>
    <lineage>
        <taxon>unclassified sequences</taxon>
        <taxon>metagenomes</taxon>
        <taxon>ecological metagenomes</taxon>
    </lineage>
</organism>